<dbReference type="RefSeq" id="XP_009528265.1">
    <property type="nucleotide sequence ID" value="XM_009529970.1"/>
</dbReference>
<reference evidence="1 2" key="1">
    <citation type="journal article" date="2006" name="Science">
        <title>Phytophthora genome sequences uncover evolutionary origins and mechanisms of pathogenesis.</title>
        <authorList>
            <person name="Tyler B.M."/>
            <person name="Tripathy S."/>
            <person name="Zhang X."/>
            <person name="Dehal P."/>
            <person name="Jiang R.H."/>
            <person name="Aerts A."/>
            <person name="Arredondo F.D."/>
            <person name="Baxter L."/>
            <person name="Bensasson D."/>
            <person name="Beynon J.L."/>
            <person name="Chapman J."/>
            <person name="Damasceno C.M."/>
            <person name="Dorrance A.E."/>
            <person name="Dou D."/>
            <person name="Dickerman A.W."/>
            <person name="Dubchak I.L."/>
            <person name="Garbelotto M."/>
            <person name="Gijzen M."/>
            <person name="Gordon S.G."/>
            <person name="Govers F."/>
            <person name="Grunwald N.J."/>
            <person name="Huang W."/>
            <person name="Ivors K.L."/>
            <person name="Jones R.W."/>
            <person name="Kamoun S."/>
            <person name="Krampis K."/>
            <person name="Lamour K.H."/>
            <person name="Lee M.K."/>
            <person name="McDonald W.H."/>
            <person name="Medina M."/>
            <person name="Meijer H.J."/>
            <person name="Nordberg E.K."/>
            <person name="Maclean D.J."/>
            <person name="Ospina-Giraldo M.D."/>
            <person name="Morris P.F."/>
            <person name="Phuntumart V."/>
            <person name="Putnam N.H."/>
            <person name="Rash S."/>
            <person name="Rose J.K."/>
            <person name="Sakihama Y."/>
            <person name="Salamov A.A."/>
            <person name="Savidor A."/>
            <person name="Scheuring C.F."/>
            <person name="Smith B.M."/>
            <person name="Sobral B.W."/>
            <person name="Terry A."/>
            <person name="Torto-Alalibo T.A."/>
            <person name="Win J."/>
            <person name="Xu Z."/>
            <person name="Zhang H."/>
            <person name="Grigoriev I.V."/>
            <person name="Rokhsar D.S."/>
            <person name="Boore J.L."/>
        </authorList>
    </citation>
    <scope>NUCLEOTIDE SEQUENCE [LARGE SCALE GENOMIC DNA]</scope>
    <source>
        <strain evidence="1 2">P6497</strain>
    </source>
</reference>
<dbReference type="KEGG" id="psoj:PHYSODRAFT_510034"/>
<dbReference type="AlphaFoldDB" id="G4ZKS0"/>
<proteinExistence type="predicted"/>
<dbReference type="InParanoid" id="G4ZKS0"/>
<evidence type="ECO:0008006" key="3">
    <source>
        <dbReference type="Google" id="ProtNLM"/>
    </source>
</evidence>
<evidence type="ECO:0000313" key="2">
    <source>
        <dbReference type="Proteomes" id="UP000002640"/>
    </source>
</evidence>
<organism evidence="1 2">
    <name type="scientific">Phytophthora sojae (strain P6497)</name>
    <name type="common">Soybean stem and root rot agent</name>
    <name type="synonym">Phytophthora megasperma f. sp. glycines</name>
    <dbReference type="NCBI Taxonomy" id="1094619"/>
    <lineage>
        <taxon>Eukaryota</taxon>
        <taxon>Sar</taxon>
        <taxon>Stramenopiles</taxon>
        <taxon>Oomycota</taxon>
        <taxon>Peronosporomycetes</taxon>
        <taxon>Peronosporales</taxon>
        <taxon>Peronosporaceae</taxon>
        <taxon>Phytophthora</taxon>
    </lineage>
</organism>
<dbReference type="Proteomes" id="UP000002640">
    <property type="component" value="Unassembled WGS sequence"/>
</dbReference>
<sequence length="275" mass="31323">KITYRCSHYRLPCKGACEFVFRLQGYVNFVPHTCGRSASTDTALTPTVERDVSAEMKREVDRTAISTTISRSAIWDLVRAQFCGSADTSVAVVGLSREYVIPRVNRVRAEEFGGSIYGQIEVAPWRLATDSNFPLFHYSYYDKSSKTRERILGWGHPVLINMFKQKKTSLFVDGTLRCVLPKFKQCIVFTTYDRPTKGYYPCAFVLATSKKYTVYFNAIWHVLDATDDAMDSEFVYCEFEAGLIRAVGDFFPSAATMGCLFHFKQACRRRPDPRS</sequence>
<dbReference type="GeneID" id="20659062"/>
<evidence type="ECO:0000313" key="1">
    <source>
        <dbReference type="EMBL" id="EGZ14516.1"/>
    </source>
</evidence>
<dbReference type="EMBL" id="JH159155">
    <property type="protein sequence ID" value="EGZ14516.1"/>
    <property type="molecule type" value="Genomic_DNA"/>
</dbReference>
<feature type="non-terminal residue" evidence="1">
    <location>
        <position position="1"/>
    </location>
</feature>
<keyword evidence="2" id="KW-1185">Reference proteome</keyword>
<gene>
    <name evidence="1" type="ORF">PHYSODRAFT_510034</name>
</gene>
<protein>
    <recommendedName>
        <fullName evidence="3">MULE transposase domain-containing protein</fullName>
    </recommendedName>
</protein>
<accession>G4ZKS0</accession>
<name>G4ZKS0_PHYSP</name>